<dbReference type="PANTHER" id="PTHR46401">
    <property type="entry name" value="GLYCOSYLTRANSFERASE WBBK-RELATED"/>
    <property type="match status" value="1"/>
</dbReference>
<dbReference type="CDD" id="cd03801">
    <property type="entry name" value="GT4_PimA-like"/>
    <property type="match status" value="1"/>
</dbReference>
<dbReference type="InterPro" id="IPR029044">
    <property type="entry name" value="Nucleotide-diphossugar_trans"/>
</dbReference>
<proteinExistence type="predicted"/>
<evidence type="ECO:0000313" key="3">
    <source>
        <dbReference type="EMBL" id="CAB4904584.1"/>
    </source>
</evidence>
<dbReference type="InterPro" id="IPR001296">
    <property type="entry name" value="Glyco_trans_1"/>
</dbReference>
<keyword evidence="1" id="KW-0808">Transferase</keyword>
<gene>
    <name evidence="3" type="ORF">UFOPK3564_00794</name>
</gene>
<dbReference type="SUPFAM" id="SSF53448">
    <property type="entry name" value="Nucleotide-diphospho-sugar transferases"/>
    <property type="match status" value="1"/>
</dbReference>
<sequence>MTRETLDDIGELDEGFGMAYEDVDYCLRAWAHGRRVGYVPQAVVLHHESKTRGKVQGDRELASQARFWDRWGDQLDRRPVRAEDGGLRVIYVTQDTGIGGGHRVIFTHLNGLLEKGHHPELWTLDEDGAPGWFDLEVPVRRFDSYAELAHALGPIDAIKVATWWETSSWVWEASVLHGIPVYLVQDVESSYYASPKDHAAVHESYRPEFAYLAGSAWVADELKKLGVADPTVFTPGLDTGTYRTLDGMQRRDGTILSTARSNPLKDFRLTRAAYGRLTNPKPELTLFGSEPELAEGLGDSVTFRRFPSDEEVNVLLNETSVLVQTSKHEGFCLPPLEAMAAGAAVVCTDSNGNRDFCVDGVNCLMPGRDPQQVADALQRLLADAPLRERLIAAGHETAEAYAWPRKIDALERFYLDLADDRADTTAARTPAPART</sequence>
<accession>A0A6J7GCL8</accession>
<feature type="domain" description="Glycosyl transferase family 1" evidence="2">
    <location>
        <begin position="253"/>
        <end position="395"/>
    </location>
</feature>
<name>A0A6J7GCL8_9ZZZZ</name>
<dbReference type="SUPFAM" id="SSF53756">
    <property type="entry name" value="UDP-Glycosyltransferase/glycogen phosphorylase"/>
    <property type="match status" value="1"/>
</dbReference>
<dbReference type="EMBL" id="CAFBMK010000030">
    <property type="protein sequence ID" value="CAB4904584.1"/>
    <property type="molecule type" value="Genomic_DNA"/>
</dbReference>
<dbReference type="Gene3D" id="3.40.50.2000">
    <property type="entry name" value="Glycogen Phosphorylase B"/>
    <property type="match status" value="1"/>
</dbReference>
<dbReference type="GO" id="GO:0016757">
    <property type="term" value="F:glycosyltransferase activity"/>
    <property type="evidence" value="ECO:0007669"/>
    <property type="project" value="InterPro"/>
</dbReference>
<dbReference type="PANTHER" id="PTHR46401:SF2">
    <property type="entry name" value="GLYCOSYLTRANSFERASE WBBK-RELATED"/>
    <property type="match status" value="1"/>
</dbReference>
<dbReference type="Gene3D" id="3.40.50.11090">
    <property type="match status" value="1"/>
</dbReference>
<protein>
    <submittedName>
        <fullName evidence="3">Unannotated protein</fullName>
    </submittedName>
</protein>
<evidence type="ECO:0000256" key="1">
    <source>
        <dbReference type="ARBA" id="ARBA00022679"/>
    </source>
</evidence>
<dbReference type="GO" id="GO:0009103">
    <property type="term" value="P:lipopolysaccharide biosynthetic process"/>
    <property type="evidence" value="ECO:0007669"/>
    <property type="project" value="TreeGrafter"/>
</dbReference>
<dbReference type="Gene3D" id="3.90.550.10">
    <property type="entry name" value="Spore Coat Polysaccharide Biosynthesis Protein SpsA, Chain A"/>
    <property type="match status" value="1"/>
</dbReference>
<evidence type="ECO:0000259" key="2">
    <source>
        <dbReference type="Pfam" id="PF00534"/>
    </source>
</evidence>
<dbReference type="Pfam" id="PF00534">
    <property type="entry name" value="Glycos_transf_1"/>
    <property type="match status" value="1"/>
</dbReference>
<organism evidence="3">
    <name type="scientific">freshwater metagenome</name>
    <dbReference type="NCBI Taxonomy" id="449393"/>
    <lineage>
        <taxon>unclassified sequences</taxon>
        <taxon>metagenomes</taxon>
        <taxon>ecological metagenomes</taxon>
    </lineage>
</organism>
<reference evidence="3" key="1">
    <citation type="submission" date="2020-05" db="EMBL/GenBank/DDBJ databases">
        <authorList>
            <person name="Chiriac C."/>
            <person name="Salcher M."/>
            <person name="Ghai R."/>
            <person name="Kavagutti S V."/>
        </authorList>
    </citation>
    <scope>NUCLEOTIDE SEQUENCE</scope>
</reference>
<dbReference type="AlphaFoldDB" id="A0A6J7GCL8"/>